<protein>
    <submittedName>
        <fullName evidence="4">Ribosomal RNA small subunit methyltransferase G</fullName>
        <ecNumber evidence="4">2.1.1.-</ecNumber>
    </submittedName>
</protein>
<evidence type="ECO:0000256" key="3">
    <source>
        <dbReference type="ARBA" id="ARBA00022679"/>
    </source>
</evidence>
<keyword evidence="4" id="KW-0489">Methyltransferase</keyword>
<dbReference type="PANTHER" id="PTHR31760:SF0">
    <property type="entry name" value="S-ADENOSYL-L-METHIONINE-DEPENDENT METHYLTRANSFERASES SUPERFAMILY PROTEIN"/>
    <property type="match status" value="1"/>
</dbReference>
<dbReference type="Gene3D" id="3.40.50.150">
    <property type="entry name" value="Vaccinia Virus protein VP39"/>
    <property type="match status" value="1"/>
</dbReference>
<dbReference type="InterPro" id="IPR003682">
    <property type="entry name" value="rRNA_ssu_MeTfrase_G"/>
</dbReference>
<dbReference type="EMBL" id="SNRY01003554">
    <property type="protein sequence ID" value="KAA6320551.1"/>
    <property type="molecule type" value="Genomic_DNA"/>
</dbReference>
<evidence type="ECO:0000313" key="4">
    <source>
        <dbReference type="EMBL" id="KAA6320551.1"/>
    </source>
</evidence>
<keyword evidence="3 4" id="KW-0808">Transferase</keyword>
<proteinExistence type="inferred from homology"/>
<name>A0A5J4QI45_9ZZZZ</name>
<dbReference type="Pfam" id="PF02527">
    <property type="entry name" value="GidB"/>
    <property type="match status" value="1"/>
</dbReference>
<dbReference type="CDD" id="cd02440">
    <property type="entry name" value="AdoMet_MTases"/>
    <property type="match status" value="1"/>
</dbReference>
<dbReference type="AlphaFoldDB" id="A0A5J4QI45"/>
<dbReference type="PIRSF" id="PIRSF003078">
    <property type="entry name" value="GidB"/>
    <property type="match status" value="1"/>
</dbReference>
<dbReference type="SUPFAM" id="SSF53335">
    <property type="entry name" value="S-adenosyl-L-methionine-dependent methyltransferases"/>
    <property type="match status" value="1"/>
</dbReference>
<evidence type="ECO:0000256" key="2">
    <source>
        <dbReference type="ARBA" id="ARBA00022552"/>
    </source>
</evidence>
<sequence length="207" mass="23678">MEIILKYFSDLTENQRNQFTALNDLYTDWNAKINVISRKDIENLYLHHVLHSLSIAKFIRFRPETTIMDLGTGGGFPGIPLAIFFPEVQFHLIDRIGKKIRVASEIASAIKLSNVTFSQVCAEEEKQRFDFVVSRAVMPLTDLAKIAKKNISSQHKNSLPNGLICFKGGELEKGTVSSFKRLISVYELSDEFEEEFFQTKKMVHVFI</sequence>
<dbReference type="GO" id="GO:0005829">
    <property type="term" value="C:cytosol"/>
    <property type="evidence" value="ECO:0007669"/>
    <property type="project" value="TreeGrafter"/>
</dbReference>
<dbReference type="PANTHER" id="PTHR31760">
    <property type="entry name" value="S-ADENOSYL-L-METHIONINE-DEPENDENT METHYLTRANSFERASES SUPERFAMILY PROTEIN"/>
    <property type="match status" value="1"/>
</dbReference>
<accession>A0A5J4QI45</accession>
<organism evidence="4">
    <name type="scientific">termite gut metagenome</name>
    <dbReference type="NCBI Taxonomy" id="433724"/>
    <lineage>
        <taxon>unclassified sequences</taxon>
        <taxon>metagenomes</taxon>
        <taxon>organismal metagenomes</taxon>
    </lineage>
</organism>
<gene>
    <name evidence="4" type="ORF">EZS27_029689</name>
</gene>
<dbReference type="EC" id="2.1.1.-" evidence="4"/>
<dbReference type="HAMAP" id="MF_00074">
    <property type="entry name" value="16SrRNA_methyltr_G"/>
    <property type="match status" value="1"/>
</dbReference>
<evidence type="ECO:0000256" key="1">
    <source>
        <dbReference type="ARBA" id="ARBA00022490"/>
    </source>
</evidence>
<reference evidence="4" key="1">
    <citation type="submission" date="2019-03" db="EMBL/GenBank/DDBJ databases">
        <title>Single cell metagenomics reveals metabolic interactions within the superorganism composed of flagellate Streblomastix strix and complex community of Bacteroidetes bacteria on its surface.</title>
        <authorList>
            <person name="Treitli S.C."/>
            <person name="Kolisko M."/>
            <person name="Husnik F."/>
            <person name="Keeling P."/>
            <person name="Hampl V."/>
        </authorList>
    </citation>
    <scope>NUCLEOTIDE SEQUENCE</scope>
    <source>
        <strain evidence="4">STM</strain>
    </source>
</reference>
<dbReference type="GO" id="GO:0070043">
    <property type="term" value="F:rRNA (guanine-N7-)-methyltransferase activity"/>
    <property type="evidence" value="ECO:0007669"/>
    <property type="project" value="TreeGrafter"/>
</dbReference>
<dbReference type="InterPro" id="IPR029063">
    <property type="entry name" value="SAM-dependent_MTases_sf"/>
</dbReference>
<dbReference type="NCBIfam" id="TIGR00138">
    <property type="entry name" value="rsmG_gidB"/>
    <property type="match status" value="1"/>
</dbReference>
<keyword evidence="1" id="KW-0963">Cytoplasm</keyword>
<comment type="caution">
    <text evidence="4">The sequence shown here is derived from an EMBL/GenBank/DDBJ whole genome shotgun (WGS) entry which is preliminary data.</text>
</comment>
<keyword evidence="2" id="KW-0698">rRNA processing</keyword>